<dbReference type="AlphaFoldDB" id="A0A1N7KQZ4"/>
<keyword evidence="2" id="KW-0540">Nuclease</keyword>
<evidence type="ECO:0000313" key="3">
    <source>
        <dbReference type="Proteomes" id="UP000185639"/>
    </source>
</evidence>
<name>A0A1N7KQZ4_9GAMM</name>
<proteinExistence type="predicted"/>
<sequence length="253" mass="29151">MKIVTWNCNGGLRNKLHAIDSLEADLVVVQECEDPAQSTKAYREWAGDYIWYGKNKNKGIGIFPRNGNCVRKVTWSGEFTIEGLGSHDRPIFWRTEDLELFLPFRLNNRFTLLACWTKGGSKAFGYIGQLWKYLQIHKCDLSEPNTIVLGDLNSNSIWDKDDRWWNHSNVVEELRDLGLQSVYHNRRNESQGTETQPTFYLQRNRAKAYHIDYAFVSENLLSGCVLTIGDPDIWLSISDHMPLVLALSLDNHV</sequence>
<dbReference type="STRING" id="484498.SAMN05421686_10347"/>
<dbReference type="InterPro" id="IPR005135">
    <property type="entry name" value="Endo/exonuclease/phosphatase"/>
</dbReference>
<accession>A0A1N7KQZ4</accession>
<dbReference type="InterPro" id="IPR036691">
    <property type="entry name" value="Endo/exonu/phosph_ase_sf"/>
</dbReference>
<evidence type="ECO:0000313" key="2">
    <source>
        <dbReference type="EMBL" id="SIS64018.1"/>
    </source>
</evidence>
<dbReference type="Gene3D" id="3.60.10.10">
    <property type="entry name" value="Endonuclease/exonuclease/phosphatase"/>
    <property type="match status" value="1"/>
</dbReference>
<dbReference type="OrthoDB" id="583592at2"/>
<keyword evidence="2" id="KW-0378">Hydrolase</keyword>
<dbReference type="SUPFAM" id="SSF56219">
    <property type="entry name" value="DNase I-like"/>
    <property type="match status" value="1"/>
</dbReference>
<dbReference type="GO" id="GO:0004527">
    <property type="term" value="F:exonuclease activity"/>
    <property type="evidence" value="ECO:0007669"/>
    <property type="project" value="UniProtKB-KW"/>
</dbReference>
<keyword evidence="3" id="KW-1185">Reference proteome</keyword>
<dbReference type="Pfam" id="PF03372">
    <property type="entry name" value="Exo_endo_phos"/>
    <property type="match status" value="1"/>
</dbReference>
<gene>
    <name evidence="2" type="ORF">SAMN05421686_10347</name>
</gene>
<evidence type="ECO:0000259" key="1">
    <source>
        <dbReference type="Pfam" id="PF03372"/>
    </source>
</evidence>
<dbReference type="Proteomes" id="UP000185639">
    <property type="component" value="Unassembled WGS sequence"/>
</dbReference>
<organism evidence="2 3">
    <name type="scientific">Thalassolituus maritimus</name>
    <dbReference type="NCBI Taxonomy" id="484498"/>
    <lineage>
        <taxon>Bacteria</taxon>
        <taxon>Pseudomonadati</taxon>
        <taxon>Pseudomonadota</taxon>
        <taxon>Gammaproteobacteria</taxon>
        <taxon>Oceanospirillales</taxon>
        <taxon>Oceanospirillaceae</taxon>
        <taxon>Thalassolituus</taxon>
    </lineage>
</organism>
<keyword evidence="2" id="KW-0269">Exonuclease</keyword>
<reference evidence="3" key="1">
    <citation type="submission" date="2017-01" db="EMBL/GenBank/DDBJ databases">
        <authorList>
            <person name="Varghese N."/>
            <person name="Submissions S."/>
        </authorList>
    </citation>
    <scope>NUCLEOTIDE SEQUENCE [LARGE SCALE GENOMIC DNA]</scope>
    <source>
        <strain evidence="3">DSM 24913</strain>
    </source>
</reference>
<feature type="domain" description="Endonuclease/exonuclease/phosphatase" evidence="1">
    <location>
        <begin position="4"/>
        <end position="240"/>
    </location>
</feature>
<dbReference type="RefSeq" id="WP_076514601.1">
    <property type="nucleotide sequence ID" value="NZ_FTOH01000003.1"/>
</dbReference>
<protein>
    <submittedName>
        <fullName evidence="2">Exonuclease III</fullName>
    </submittedName>
</protein>
<dbReference type="EMBL" id="FTOH01000003">
    <property type="protein sequence ID" value="SIS64018.1"/>
    <property type="molecule type" value="Genomic_DNA"/>
</dbReference>